<dbReference type="InterPro" id="IPR026572">
    <property type="entry name" value="TMEM267"/>
</dbReference>
<evidence type="ECO:0000256" key="1">
    <source>
        <dbReference type="ARBA" id="ARBA00004141"/>
    </source>
</evidence>
<dbReference type="EMBL" id="OW240916">
    <property type="protein sequence ID" value="CAH2296407.1"/>
    <property type="molecule type" value="Genomic_DNA"/>
</dbReference>
<gene>
    <name evidence="7" type="ORF">PECUL_23A000048</name>
</gene>
<evidence type="ECO:0000313" key="7">
    <source>
        <dbReference type="EMBL" id="CAH2296407.1"/>
    </source>
</evidence>
<dbReference type="AlphaFoldDB" id="A0AAD1SBU5"/>
<dbReference type="GO" id="GO:0016020">
    <property type="term" value="C:membrane"/>
    <property type="evidence" value="ECO:0007669"/>
    <property type="project" value="UniProtKB-SubCell"/>
</dbReference>
<evidence type="ECO:0000256" key="6">
    <source>
        <dbReference type="SAM" id="Phobius"/>
    </source>
</evidence>
<feature type="transmembrane region" description="Helical" evidence="6">
    <location>
        <begin position="80"/>
        <end position="101"/>
    </location>
</feature>
<sequence length="243" mass="27374">MASEMEKASALLQTFSTASVVSSLGLSVFCFLADNVQQAPFIQQNDWLRALSDNGTHGVIGMWSWAIVIGLRKKSDFYEVILAGFFASVIDLDHFFLASSFSLKAALNLPQRPPLHCSTLIPIVALSLKFLMQLLRLKDSWCFLPWMLFISWTSHHIRDGIRHGLWICPFGKTAPLPYWLYVAITASLPNLCSLIMYLTGTREMMTTKHGIRIDVIVLPSQLKTFGEFILGLMILQLKNYSLD</sequence>
<keyword evidence="4 6" id="KW-1133">Transmembrane helix</keyword>
<feature type="transmembrane region" description="Helical" evidence="6">
    <location>
        <begin position="178"/>
        <end position="198"/>
    </location>
</feature>
<organism evidence="7 8">
    <name type="scientific">Pelobates cultripes</name>
    <name type="common">Western spadefoot toad</name>
    <dbReference type="NCBI Taxonomy" id="61616"/>
    <lineage>
        <taxon>Eukaryota</taxon>
        <taxon>Metazoa</taxon>
        <taxon>Chordata</taxon>
        <taxon>Craniata</taxon>
        <taxon>Vertebrata</taxon>
        <taxon>Euteleostomi</taxon>
        <taxon>Amphibia</taxon>
        <taxon>Batrachia</taxon>
        <taxon>Anura</taxon>
        <taxon>Pelobatoidea</taxon>
        <taxon>Pelobatidae</taxon>
        <taxon>Pelobates</taxon>
    </lineage>
</organism>
<protein>
    <recommendedName>
        <fullName evidence="2">Transmembrane protein 267</fullName>
    </recommendedName>
</protein>
<comment type="subcellular location">
    <subcellularLocation>
        <location evidence="1">Membrane</location>
        <topology evidence="1">Multi-pass membrane protein</topology>
    </subcellularLocation>
</comment>
<name>A0AAD1SBU5_PELCU</name>
<proteinExistence type="predicted"/>
<keyword evidence="8" id="KW-1185">Reference proteome</keyword>
<evidence type="ECO:0000313" key="8">
    <source>
        <dbReference type="Proteomes" id="UP001295444"/>
    </source>
</evidence>
<reference evidence="7" key="1">
    <citation type="submission" date="2022-03" db="EMBL/GenBank/DDBJ databases">
        <authorList>
            <person name="Alioto T."/>
            <person name="Alioto T."/>
            <person name="Gomez Garrido J."/>
        </authorList>
    </citation>
    <scope>NUCLEOTIDE SEQUENCE</scope>
</reference>
<dbReference type="PANTHER" id="PTHR13628">
    <property type="entry name" value="TRANSMEMBRANE PROTEIN 267"/>
    <property type="match status" value="1"/>
</dbReference>
<evidence type="ECO:0000256" key="4">
    <source>
        <dbReference type="ARBA" id="ARBA00022989"/>
    </source>
</evidence>
<evidence type="ECO:0000256" key="2">
    <source>
        <dbReference type="ARBA" id="ARBA00013977"/>
    </source>
</evidence>
<dbReference type="Proteomes" id="UP001295444">
    <property type="component" value="Chromosome 05"/>
</dbReference>
<keyword evidence="3 6" id="KW-0812">Transmembrane</keyword>
<keyword evidence="5 6" id="KW-0472">Membrane</keyword>
<dbReference type="PANTHER" id="PTHR13628:SF1">
    <property type="entry name" value="TRANSMEMBRANE PROTEIN 267"/>
    <property type="match status" value="1"/>
</dbReference>
<evidence type="ECO:0000256" key="3">
    <source>
        <dbReference type="ARBA" id="ARBA00022692"/>
    </source>
</evidence>
<accession>A0AAD1SBU5</accession>
<evidence type="ECO:0000256" key="5">
    <source>
        <dbReference type="ARBA" id="ARBA00023136"/>
    </source>
</evidence>